<evidence type="ECO:0000259" key="5">
    <source>
        <dbReference type="Pfam" id="PF04542"/>
    </source>
</evidence>
<protein>
    <submittedName>
        <fullName evidence="7">Sigma-70 family RNA polymerase sigma factor</fullName>
    </submittedName>
</protein>
<evidence type="ECO:0000313" key="8">
    <source>
        <dbReference type="Proteomes" id="UP000475666"/>
    </source>
</evidence>
<keyword evidence="2" id="KW-0805">Transcription regulation</keyword>
<dbReference type="GO" id="GO:0003677">
    <property type="term" value="F:DNA binding"/>
    <property type="evidence" value="ECO:0007669"/>
    <property type="project" value="InterPro"/>
</dbReference>
<dbReference type="Gene3D" id="1.10.1740.10">
    <property type="match status" value="1"/>
</dbReference>
<organism evidence="7 8">
    <name type="scientific">Streptomyces rubrogriseus</name>
    <dbReference type="NCBI Taxonomy" id="194673"/>
    <lineage>
        <taxon>Bacteria</taxon>
        <taxon>Bacillati</taxon>
        <taxon>Actinomycetota</taxon>
        <taxon>Actinomycetes</taxon>
        <taxon>Kitasatosporales</taxon>
        <taxon>Streptomycetaceae</taxon>
        <taxon>Streptomyces</taxon>
        <taxon>Streptomyces violaceoruber group</taxon>
    </lineage>
</organism>
<dbReference type="PANTHER" id="PTHR30173:SF36">
    <property type="entry name" value="ECF RNA POLYMERASE SIGMA FACTOR SIGJ"/>
    <property type="match status" value="1"/>
</dbReference>
<dbReference type="SUPFAM" id="SSF88946">
    <property type="entry name" value="Sigma2 domain of RNA polymerase sigma factors"/>
    <property type="match status" value="1"/>
</dbReference>
<dbReference type="InterPro" id="IPR052704">
    <property type="entry name" value="ECF_Sigma-70_Domain"/>
</dbReference>
<dbReference type="Pfam" id="PF08281">
    <property type="entry name" value="Sigma70_r4_2"/>
    <property type="match status" value="1"/>
</dbReference>
<dbReference type="PANTHER" id="PTHR30173">
    <property type="entry name" value="SIGMA 19 FACTOR"/>
    <property type="match status" value="1"/>
</dbReference>
<dbReference type="InterPro" id="IPR013249">
    <property type="entry name" value="RNA_pol_sigma70_r4_t2"/>
</dbReference>
<evidence type="ECO:0000256" key="2">
    <source>
        <dbReference type="ARBA" id="ARBA00023015"/>
    </source>
</evidence>
<evidence type="ECO:0000256" key="4">
    <source>
        <dbReference type="ARBA" id="ARBA00023163"/>
    </source>
</evidence>
<comment type="caution">
    <text evidence="7">The sequence shown here is derived from an EMBL/GenBank/DDBJ whole genome shotgun (WGS) entry which is preliminary data.</text>
</comment>
<dbReference type="InterPro" id="IPR014284">
    <property type="entry name" value="RNA_pol_sigma-70_dom"/>
</dbReference>
<dbReference type="InterPro" id="IPR007627">
    <property type="entry name" value="RNA_pol_sigma70_r2"/>
</dbReference>
<dbReference type="Proteomes" id="UP000475666">
    <property type="component" value="Unassembled WGS sequence"/>
</dbReference>
<dbReference type="Pfam" id="PF04542">
    <property type="entry name" value="Sigma70_r2"/>
    <property type="match status" value="1"/>
</dbReference>
<dbReference type="CDD" id="cd06171">
    <property type="entry name" value="Sigma70_r4"/>
    <property type="match status" value="1"/>
</dbReference>
<evidence type="ECO:0000259" key="6">
    <source>
        <dbReference type="Pfam" id="PF08281"/>
    </source>
</evidence>
<keyword evidence="3" id="KW-0731">Sigma factor</keyword>
<dbReference type="AlphaFoldDB" id="A0A6G3T8N5"/>
<dbReference type="InterPro" id="IPR013325">
    <property type="entry name" value="RNA_pol_sigma_r2"/>
</dbReference>
<feature type="domain" description="RNA polymerase sigma factor 70 region 4 type 2" evidence="6">
    <location>
        <begin position="116"/>
        <end position="167"/>
    </location>
</feature>
<evidence type="ECO:0000256" key="1">
    <source>
        <dbReference type="ARBA" id="ARBA00010641"/>
    </source>
</evidence>
<dbReference type="SUPFAM" id="SSF88659">
    <property type="entry name" value="Sigma3 and sigma4 domains of RNA polymerase sigma factors"/>
    <property type="match status" value="1"/>
</dbReference>
<evidence type="ECO:0000256" key="3">
    <source>
        <dbReference type="ARBA" id="ARBA00023082"/>
    </source>
</evidence>
<dbReference type="Gene3D" id="1.10.10.10">
    <property type="entry name" value="Winged helix-like DNA-binding domain superfamily/Winged helix DNA-binding domain"/>
    <property type="match status" value="1"/>
</dbReference>
<evidence type="ECO:0000313" key="7">
    <source>
        <dbReference type="EMBL" id="NEC33050.1"/>
    </source>
</evidence>
<dbReference type="GO" id="GO:0016987">
    <property type="term" value="F:sigma factor activity"/>
    <property type="evidence" value="ECO:0007669"/>
    <property type="project" value="UniProtKB-KW"/>
</dbReference>
<sequence>MHPDPSPSEDTLDEALSIFEQLRPRLFGIAYRVLGSTVEAEDIVQEVWLRWQGTDRSAVRSPAAFLSSATARLAINVAQSARVRRETYIGPWLPEPVDTSNDPEAGAQRAEALEFALLLVLEKLTPQERAAYILREAFDYTYADIAEMLRLTPVNVRQIVSRARRHLLSDQRMTADTDEHRRLLKAFVRAARKGDLTPLETLFSPRCVGPSDSIKVRRPIPRGAPVPKVCAGSGRVAGE</sequence>
<proteinExistence type="inferred from homology"/>
<accession>A0A6G3T8N5</accession>
<name>A0A6G3T8N5_9ACTN</name>
<dbReference type="EMBL" id="JAAGMQ010000206">
    <property type="protein sequence ID" value="NEC33050.1"/>
    <property type="molecule type" value="Genomic_DNA"/>
</dbReference>
<reference evidence="7 8" key="1">
    <citation type="submission" date="2020-01" db="EMBL/GenBank/DDBJ databases">
        <title>Insect and environment-associated Actinomycetes.</title>
        <authorList>
            <person name="Currrie C."/>
            <person name="Chevrette M."/>
            <person name="Carlson C."/>
            <person name="Stubbendieck R."/>
            <person name="Wendt-Pienkowski E."/>
        </authorList>
    </citation>
    <scope>NUCLEOTIDE SEQUENCE [LARGE SCALE GENOMIC DNA]</scope>
    <source>
        <strain evidence="7 8">SID7739</strain>
    </source>
</reference>
<dbReference type="NCBIfam" id="TIGR02937">
    <property type="entry name" value="sigma70-ECF"/>
    <property type="match status" value="1"/>
</dbReference>
<dbReference type="GO" id="GO:0006352">
    <property type="term" value="P:DNA-templated transcription initiation"/>
    <property type="evidence" value="ECO:0007669"/>
    <property type="project" value="InterPro"/>
</dbReference>
<keyword evidence="4" id="KW-0804">Transcription</keyword>
<gene>
    <name evidence="7" type="ORF">G3I66_07650</name>
</gene>
<dbReference type="InterPro" id="IPR036388">
    <property type="entry name" value="WH-like_DNA-bd_sf"/>
</dbReference>
<comment type="similarity">
    <text evidence="1">Belongs to the sigma-70 factor family. ECF subfamily.</text>
</comment>
<dbReference type="InterPro" id="IPR013324">
    <property type="entry name" value="RNA_pol_sigma_r3/r4-like"/>
</dbReference>
<feature type="domain" description="RNA polymerase sigma-70 region 2" evidence="5">
    <location>
        <begin position="18"/>
        <end position="78"/>
    </location>
</feature>